<comment type="caution">
    <text evidence="2">The sequence shown here is derived from an EMBL/GenBank/DDBJ whole genome shotgun (WGS) entry which is preliminary data.</text>
</comment>
<feature type="region of interest" description="Disordered" evidence="1">
    <location>
        <begin position="115"/>
        <end position="144"/>
    </location>
</feature>
<gene>
    <name evidence="2" type="ORF">CCMP2556_LOCUS52132</name>
</gene>
<feature type="compositionally biased region" description="Low complexity" evidence="1">
    <location>
        <begin position="117"/>
        <end position="127"/>
    </location>
</feature>
<accession>A0ABP0SJP5</accession>
<feature type="compositionally biased region" description="Basic and acidic residues" evidence="1">
    <location>
        <begin position="9"/>
        <end position="19"/>
    </location>
</feature>
<evidence type="ECO:0000313" key="3">
    <source>
        <dbReference type="Proteomes" id="UP001642484"/>
    </source>
</evidence>
<evidence type="ECO:0000313" key="2">
    <source>
        <dbReference type="EMBL" id="CAK9112475.1"/>
    </source>
</evidence>
<feature type="region of interest" description="Disordered" evidence="1">
    <location>
        <begin position="1"/>
        <end position="26"/>
    </location>
</feature>
<keyword evidence="3" id="KW-1185">Reference proteome</keyword>
<protein>
    <submittedName>
        <fullName evidence="2">Uncharacterized protein</fullName>
    </submittedName>
</protein>
<dbReference type="Proteomes" id="UP001642484">
    <property type="component" value="Unassembled WGS sequence"/>
</dbReference>
<dbReference type="EMBL" id="CAXAMN010027717">
    <property type="protein sequence ID" value="CAK9112475.1"/>
    <property type="molecule type" value="Genomic_DNA"/>
</dbReference>
<reference evidence="2 3" key="1">
    <citation type="submission" date="2024-02" db="EMBL/GenBank/DDBJ databases">
        <authorList>
            <person name="Chen Y."/>
            <person name="Shah S."/>
            <person name="Dougan E. K."/>
            <person name="Thang M."/>
            <person name="Chan C."/>
        </authorList>
    </citation>
    <scope>NUCLEOTIDE SEQUENCE [LARGE SCALE GENOMIC DNA]</scope>
</reference>
<feature type="region of interest" description="Disordered" evidence="1">
    <location>
        <begin position="44"/>
        <end position="77"/>
    </location>
</feature>
<name>A0ABP0SJP5_9DINO</name>
<organism evidence="2 3">
    <name type="scientific">Durusdinium trenchii</name>
    <dbReference type="NCBI Taxonomy" id="1381693"/>
    <lineage>
        <taxon>Eukaryota</taxon>
        <taxon>Sar</taxon>
        <taxon>Alveolata</taxon>
        <taxon>Dinophyceae</taxon>
        <taxon>Suessiales</taxon>
        <taxon>Symbiodiniaceae</taxon>
        <taxon>Durusdinium</taxon>
    </lineage>
</organism>
<feature type="compositionally biased region" description="Basic and acidic residues" evidence="1">
    <location>
        <begin position="133"/>
        <end position="144"/>
    </location>
</feature>
<evidence type="ECO:0000256" key="1">
    <source>
        <dbReference type="SAM" id="MobiDB-lite"/>
    </source>
</evidence>
<proteinExistence type="predicted"/>
<sequence length="144" mass="15181">MGQNCCCGRVKEDWPEPDIRSPPPTFRNVAEVTQAPEGVAEVEASLAEEDLPKSPKMLTSPAATPEKPQELEQASKEAATVDGIGLGSLALLSDEGQSVVVKAVSGGKARLCKESQRQVSQSTSSSQHCVNPTDHDGHSLSDVD</sequence>